<feature type="region of interest" description="Disordered" evidence="1">
    <location>
        <begin position="67"/>
        <end position="91"/>
    </location>
</feature>
<evidence type="ECO:0000256" key="1">
    <source>
        <dbReference type="SAM" id="MobiDB-lite"/>
    </source>
</evidence>
<keyword evidence="3" id="KW-1185">Reference proteome</keyword>
<evidence type="ECO:0000313" key="2">
    <source>
        <dbReference type="EMBL" id="PWA58015.1"/>
    </source>
</evidence>
<dbReference type="OrthoDB" id="958254at2759"/>
<protein>
    <submittedName>
        <fullName evidence="2">Gamma interferon inducible lysosomal thiol reductase GILT</fullName>
    </submittedName>
</protein>
<dbReference type="PANTHER" id="PTHR33710:SF77">
    <property type="entry name" value="DNASE I-LIKE SUPERFAMILY PROTEIN"/>
    <property type="match status" value="1"/>
</dbReference>
<sequence length="740" mass="84804">MVEKEKGVEEAMDEEYINVIWPKLKQDVINVMESGTYPSKEVRLGWPFQQTEYFYNNCHGYGLDPSFEDDDVATDDGGKAKDMRPEDVDLEARSSGNLGANAVKDVSNRSAGSSSFTSGMVDSRDCLSEIGVEDLVMSGLKFTWNKSPGKTDGLLKKLDRVMCNFFFVDIFFNANALFLPFVASNHTPAVVEIPVIASAMPRPFKFVNFLADKAEFLPIVKDVWDRHIPGHAMFSVVSKLKLLKKPLRKLKNAQDMIRLDYAPNSLTHIVPYVCNRPINRSIWSILQRLVIGALIYFVWQERNLRRFQHKNRPVKELYGIIRENVRLRLLSLKIRNSKQAKDASSDDIYFHFEAAYFGPWHLLVIHVRCEPSSDDTRINLYFDVSCLTDCPTWCVPSTDGVWLIMLICWHLFHGFFWSDMEVWRWLFYLSSTSMLIVWFKSYDGIYFGFGLKRNRVCKADCLIVSVRNTSVWFGVVGLEGCCGVRGVFLCYTGPEACNGEGLLWMSLGMDDGVGLFFCASTNIFKSGLRVLLVVIGFISFIHSIKDYGFLRWWCHVMKPLISLKSYMSYIFEALKANILILVGVLKDSCTLFSLPGVCPDGFYSGRFLRRQYHLVKCSMCYFIEMVPVLKMKFISLALEMKFMGDYFPFVYCVEKLSYEGKYTEWETCFEKLNLDPKPVKNCSSSGFGHEDYRYFISIICKAYKGSNVPQACLELSHPMTTPKNTANHLNNVCYKEDNTN</sequence>
<dbReference type="AlphaFoldDB" id="A0A2U1M9T9"/>
<gene>
    <name evidence="2" type="ORF">CTI12_AA211300</name>
</gene>
<dbReference type="EMBL" id="PKPP01006013">
    <property type="protein sequence ID" value="PWA58015.1"/>
    <property type="molecule type" value="Genomic_DNA"/>
</dbReference>
<organism evidence="2 3">
    <name type="scientific">Artemisia annua</name>
    <name type="common">Sweet wormwood</name>
    <dbReference type="NCBI Taxonomy" id="35608"/>
    <lineage>
        <taxon>Eukaryota</taxon>
        <taxon>Viridiplantae</taxon>
        <taxon>Streptophyta</taxon>
        <taxon>Embryophyta</taxon>
        <taxon>Tracheophyta</taxon>
        <taxon>Spermatophyta</taxon>
        <taxon>Magnoliopsida</taxon>
        <taxon>eudicotyledons</taxon>
        <taxon>Gunneridae</taxon>
        <taxon>Pentapetalae</taxon>
        <taxon>asterids</taxon>
        <taxon>campanulids</taxon>
        <taxon>Asterales</taxon>
        <taxon>Asteraceae</taxon>
        <taxon>Asteroideae</taxon>
        <taxon>Anthemideae</taxon>
        <taxon>Artemisiinae</taxon>
        <taxon>Artemisia</taxon>
    </lineage>
</organism>
<name>A0A2U1M9T9_ARTAN</name>
<accession>A0A2U1M9T9</accession>
<dbReference type="Proteomes" id="UP000245207">
    <property type="component" value="Unassembled WGS sequence"/>
</dbReference>
<dbReference type="PANTHER" id="PTHR33710">
    <property type="entry name" value="BNAC02G09200D PROTEIN"/>
    <property type="match status" value="1"/>
</dbReference>
<evidence type="ECO:0000313" key="3">
    <source>
        <dbReference type="Proteomes" id="UP000245207"/>
    </source>
</evidence>
<reference evidence="2 3" key="1">
    <citation type="journal article" date="2018" name="Mol. Plant">
        <title>The genome of Artemisia annua provides insight into the evolution of Asteraceae family and artemisinin biosynthesis.</title>
        <authorList>
            <person name="Shen Q."/>
            <person name="Zhang L."/>
            <person name="Liao Z."/>
            <person name="Wang S."/>
            <person name="Yan T."/>
            <person name="Shi P."/>
            <person name="Liu M."/>
            <person name="Fu X."/>
            <person name="Pan Q."/>
            <person name="Wang Y."/>
            <person name="Lv Z."/>
            <person name="Lu X."/>
            <person name="Zhang F."/>
            <person name="Jiang W."/>
            <person name="Ma Y."/>
            <person name="Chen M."/>
            <person name="Hao X."/>
            <person name="Li L."/>
            <person name="Tang Y."/>
            <person name="Lv G."/>
            <person name="Zhou Y."/>
            <person name="Sun X."/>
            <person name="Brodelius P.E."/>
            <person name="Rose J.K.C."/>
            <person name="Tang K."/>
        </authorList>
    </citation>
    <scope>NUCLEOTIDE SEQUENCE [LARGE SCALE GENOMIC DNA]</scope>
    <source>
        <strain evidence="3">cv. Huhao1</strain>
        <tissue evidence="2">Leaf</tissue>
    </source>
</reference>
<comment type="caution">
    <text evidence="2">The sequence shown here is derived from an EMBL/GenBank/DDBJ whole genome shotgun (WGS) entry which is preliminary data.</text>
</comment>
<feature type="compositionally biased region" description="Basic and acidic residues" evidence="1">
    <location>
        <begin position="76"/>
        <end position="91"/>
    </location>
</feature>
<dbReference type="STRING" id="35608.A0A2U1M9T9"/>
<proteinExistence type="predicted"/>